<comment type="caution">
    <text evidence="1">The sequence shown here is derived from an EMBL/GenBank/DDBJ whole genome shotgun (WGS) entry which is preliminary data.</text>
</comment>
<accession>A0A4C1YMJ6</accession>
<sequence length="397" mass="45035">MGRRRRVIALCIPRGGHLGIGNHVQIQLRLNPLAGCREREKCTGVCLEPSGLEPSRRLVDGLLEAKSDLSKISTAQSALVLLLTFLTRAFTSRWRTRARDLCSGVGNAFARHRAAFLALISLRTSAGRPRRYEFTGIFLLTLLDHCPDVFSKSSYGCVNVVVGYYLIRNNVKIRGANFLKRRRHMLSMYDFIVSIGCPSSVKESNLSRMGSALCLKTVQKGSSRSVEYQVSSKFCKSKSQGRTDFAFYTTTVSLNVWPYYDDTVQSMRFQFLVSIKLNFGHDRRRQAASLTLISRGEAALRGSPRNEGRPLYEPEDILHFVVRCETIMRRLQLWHQVLLETPDLHPFHSFVQHRELTYELVRFQTGIGSPLWQPTFRPRESIPAHSLSLGTNPDLGR</sequence>
<organism evidence="1 2">
    <name type="scientific">Eumeta variegata</name>
    <name type="common">Bagworm moth</name>
    <name type="synonym">Eumeta japonica</name>
    <dbReference type="NCBI Taxonomy" id="151549"/>
    <lineage>
        <taxon>Eukaryota</taxon>
        <taxon>Metazoa</taxon>
        <taxon>Ecdysozoa</taxon>
        <taxon>Arthropoda</taxon>
        <taxon>Hexapoda</taxon>
        <taxon>Insecta</taxon>
        <taxon>Pterygota</taxon>
        <taxon>Neoptera</taxon>
        <taxon>Endopterygota</taxon>
        <taxon>Lepidoptera</taxon>
        <taxon>Glossata</taxon>
        <taxon>Ditrysia</taxon>
        <taxon>Tineoidea</taxon>
        <taxon>Psychidae</taxon>
        <taxon>Oiketicinae</taxon>
        <taxon>Eumeta</taxon>
    </lineage>
</organism>
<dbReference type="Proteomes" id="UP000299102">
    <property type="component" value="Unassembled WGS sequence"/>
</dbReference>
<gene>
    <name evidence="1" type="ORF">EVAR_59257_1</name>
</gene>
<evidence type="ECO:0000313" key="2">
    <source>
        <dbReference type="Proteomes" id="UP000299102"/>
    </source>
</evidence>
<evidence type="ECO:0000313" key="1">
    <source>
        <dbReference type="EMBL" id="GBP76313.1"/>
    </source>
</evidence>
<reference evidence="1 2" key="1">
    <citation type="journal article" date="2019" name="Commun. Biol.">
        <title>The bagworm genome reveals a unique fibroin gene that provides high tensile strength.</title>
        <authorList>
            <person name="Kono N."/>
            <person name="Nakamura H."/>
            <person name="Ohtoshi R."/>
            <person name="Tomita M."/>
            <person name="Numata K."/>
            <person name="Arakawa K."/>
        </authorList>
    </citation>
    <scope>NUCLEOTIDE SEQUENCE [LARGE SCALE GENOMIC DNA]</scope>
</reference>
<name>A0A4C1YMJ6_EUMVA</name>
<dbReference type="AlphaFoldDB" id="A0A4C1YMJ6"/>
<proteinExistence type="predicted"/>
<keyword evidence="2" id="KW-1185">Reference proteome</keyword>
<protein>
    <submittedName>
        <fullName evidence="1">Uncharacterized protein</fullName>
    </submittedName>
</protein>
<dbReference type="EMBL" id="BGZK01001286">
    <property type="protein sequence ID" value="GBP76313.1"/>
    <property type="molecule type" value="Genomic_DNA"/>
</dbReference>